<organism evidence="3 5">
    <name type="scientific">Vibrio harveyi</name>
    <name type="common">Beneckea harveyi</name>
    <dbReference type="NCBI Taxonomy" id="669"/>
    <lineage>
        <taxon>Bacteria</taxon>
        <taxon>Pseudomonadati</taxon>
        <taxon>Pseudomonadota</taxon>
        <taxon>Gammaproteobacteria</taxon>
        <taxon>Vibrionales</taxon>
        <taxon>Vibrionaceae</taxon>
        <taxon>Vibrio</taxon>
    </lineage>
</organism>
<feature type="signal peptide" evidence="1">
    <location>
        <begin position="1"/>
        <end position="21"/>
    </location>
</feature>
<name>A0A3A1Q3T1_VIBHA</name>
<protein>
    <recommendedName>
        <fullName evidence="6">DUF5329 domain-containing protein</fullName>
    </recommendedName>
</protein>
<proteinExistence type="predicted"/>
<dbReference type="EMBL" id="QOUW02000011">
    <property type="protein sequence ID" value="RIW16823.1"/>
    <property type="molecule type" value="Genomic_DNA"/>
</dbReference>
<reference evidence="3 5" key="3">
    <citation type="submission" date="2018-08" db="EMBL/GenBank/DDBJ databases">
        <title>Vibrio harveyi strains pathogenic to white snook Centropomus viridis Lockington (1877) and potential probiotic bacteria.</title>
        <authorList>
            <person name="Soto-Rodriguez S."/>
            <person name="Gomez-Gil B."/>
            <person name="Lozano-Olvera R."/>
        </authorList>
    </citation>
    <scope>NUCLEOTIDE SEQUENCE [LARGE SCALE GENOMIC DNA]</scope>
    <source>
        <strain evidence="3 5">CAIM 1508</strain>
    </source>
</reference>
<sequence>MMKAKWSLLLTLSILPTFALAEVEEDISTLIKRVEQSSCTFIRNGKAYTNREAAEHMRNKWDYAKDDVDSVDVFIKEVASKSWLSGKPYWVDCQDKRITSEEWLTSLMNSSTDHIQ</sequence>
<evidence type="ECO:0000313" key="4">
    <source>
        <dbReference type="Proteomes" id="UP000067422"/>
    </source>
</evidence>
<accession>A0A3A1Q3T1</accession>
<evidence type="ECO:0000313" key="2">
    <source>
        <dbReference type="EMBL" id="AMG00106.1"/>
    </source>
</evidence>
<dbReference type="Pfam" id="PF17263">
    <property type="entry name" value="DUF5329"/>
    <property type="match status" value="1"/>
</dbReference>
<evidence type="ECO:0000256" key="1">
    <source>
        <dbReference type="SAM" id="SignalP"/>
    </source>
</evidence>
<dbReference type="Proteomes" id="UP000067422">
    <property type="component" value="Chromosome 2"/>
</dbReference>
<dbReference type="Proteomes" id="UP000253437">
    <property type="component" value="Unassembled WGS sequence"/>
</dbReference>
<reference evidence="4" key="1">
    <citation type="submission" date="2015-12" db="EMBL/GenBank/DDBJ databases">
        <title>FDA dAtabase for Regulatory Grade micrObial Sequences (FDA-ARGOS): Supporting development and validation of Infectious Disease Dx tests.</title>
        <authorList>
            <person name="Hoffmann M."/>
            <person name="Allard M."/>
            <person name="Evans P."/>
            <person name="Brown E."/>
            <person name="Tallon L.J."/>
            <person name="Sadzewicz L."/>
            <person name="Sengamalay N."/>
            <person name="Ott S."/>
            <person name="Godinez A."/>
            <person name="Nagaraj S."/>
            <person name="Vyas G."/>
            <person name="Aluvathingal J."/>
            <person name="Nadendla S."/>
            <person name="Geyer C."/>
            <person name="Sichtig H."/>
        </authorList>
    </citation>
    <scope>NUCLEOTIDE SEQUENCE [LARGE SCALE GENOMIC DNA]</scope>
    <source>
        <strain evidence="4">ATCC 43516</strain>
    </source>
</reference>
<dbReference type="AlphaFoldDB" id="A0A3A1Q3T1"/>
<evidence type="ECO:0000313" key="3">
    <source>
        <dbReference type="EMBL" id="RIW16823.1"/>
    </source>
</evidence>
<evidence type="ECO:0008006" key="6">
    <source>
        <dbReference type="Google" id="ProtNLM"/>
    </source>
</evidence>
<dbReference type="OrthoDB" id="344871at2"/>
<feature type="chain" id="PRO_5044588052" description="DUF5329 domain-containing protein" evidence="1">
    <location>
        <begin position="22"/>
        <end position="116"/>
    </location>
</feature>
<dbReference type="KEGG" id="vhr:AL538_20605"/>
<dbReference type="EMBL" id="CP014039">
    <property type="protein sequence ID" value="AMG00106.1"/>
    <property type="molecule type" value="Genomic_DNA"/>
</dbReference>
<evidence type="ECO:0000313" key="5">
    <source>
        <dbReference type="Proteomes" id="UP000253437"/>
    </source>
</evidence>
<gene>
    <name evidence="2" type="ORF">AL538_20605</name>
    <name evidence="3" type="ORF">DS957_005430</name>
</gene>
<keyword evidence="4" id="KW-1185">Reference proteome</keyword>
<dbReference type="InterPro" id="IPR035242">
    <property type="entry name" value="DUF5329"/>
</dbReference>
<reference evidence="2" key="2">
    <citation type="submission" date="2018-01" db="EMBL/GenBank/DDBJ databases">
        <title>FDA dAtabase for Regulatory Grade micrObial Sequences (FDA-ARGOS): Supporting development and validation of Infectious Disease Dx tests.</title>
        <authorList>
            <person name="Hoffmann M."/>
            <person name="Allard M."/>
            <person name="Evans P."/>
            <person name="Brown E."/>
            <person name="Tallon L."/>
            <person name="Sadzewicz L."/>
            <person name="Sengamalay N."/>
            <person name="Ott S."/>
            <person name="Godinez A."/>
            <person name="Nagaraj S."/>
            <person name="Vyas G."/>
            <person name="Aluvathingal J."/>
            <person name="Nadendla S."/>
            <person name="Geyer C."/>
            <person name="Sichtig H."/>
        </authorList>
    </citation>
    <scope>NUCLEOTIDE SEQUENCE</scope>
    <source>
        <strain evidence="2">FDAARGOS_107</strain>
    </source>
</reference>
<keyword evidence="1" id="KW-0732">Signal</keyword>